<dbReference type="Gene3D" id="3.40.50.300">
    <property type="entry name" value="P-loop containing nucleotide triphosphate hydrolases"/>
    <property type="match status" value="1"/>
</dbReference>
<dbReference type="Proteomes" id="UP000187439">
    <property type="component" value="Unassembled WGS sequence"/>
</dbReference>
<dbReference type="SUPFAM" id="SSF52540">
    <property type="entry name" value="P-loop containing nucleoside triphosphate hydrolases"/>
    <property type="match status" value="1"/>
</dbReference>
<evidence type="ECO:0000259" key="1">
    <source>
        <dbReference type="Pfam" id="PF13614"/>
    </source>
</evidence>
<gene>
    <name evidence="2" type="ORF">BSK52_26670</name>
</gene>
<accession>A0A1R0XL45</accession>
<dbReference type="CDD" id="cd02042">
    <property type="entry name" value="ParAB_family"/>
    <property type="match status" value="1"/>
</dbReference>
<dbReference type="RefSeq" id="WP_076121326.1">
    <property type="nucleotide sequence ID" value="NZ_MPTC01000037.1"/>
</dbReference>
<feature type="domain" description="AAA" evidence="1">
    <location>
        <begin position="3"/>
        <end position="181"/>
    </location>
</feature>
<evidence type="ECO:0000313" key="2">
    <source>
        <dbReference type="EMBL" id="OMD35687.1"/>
    </source>
</evidence>
<dbReference type="PANTHER" id="PTHR13696">
    <property type="entry name" value="P-LOOP CONTAINING NUCLEOSIDE TRIPHOSPHATE HYDROLASE"/>
    <property type="match status" value="1"/>
</dbReference>
<dbReference type="EMBL" id="MPTC01000037">
    <property type="protein sequence ID" value="OMD35687.1"/>
    <property type="molecule type" value="Genomic_DNA"/>
</dbReference>
<reference evidence="2 3" key="1">
    <citation type="submission" date="2016-10" db="EMBL/GenBank/DDBJ databases">
        <title>Paenibacillus species isolates.</title>
        <authorList>
            <person name="Beno S.M."/>
        </authorList>
    </citation>
    <scope>NUCLEOTIDE SEQUENCE [LARGE SCALE GENOMIC DNA]</scope>
    <source>
        <strain evidence="2 3">FSL H7-0710</strain>
    </source>
</reference>
<dbReference type="InterPro" id="IPR050678">
    <property type="entry name" value="DNA_Partitioning_ATPase"/>
</dbReference>
<dbReference type="OrthoDB" id="9815116at2"/>
<dbReference type="AlphaFoldDB" id="A0A1R0XL45"/>
<organism evidence="2 3">
    <name type="scientific">Paenibacillus odorifer</name>
    <dbReference type="NCBI Taxonomy" id="189426"/>
    <lineage>
        <taxon>Bacteria</taxon>
        <taxon>Bacillati</taxon>
        <taxon>Bacillota</taxon>
        <taxon>Bacilli</taxon>
        <taxon>Bacillales</taxon>
        <taxon>Paenibacillaceae</taxon>
        <taxon>Paenibacillus</taxon>
    </lineage>
</organism>
<dbReference type="Pfam" id="PF13614">
    <property type="entry name" value="AAA_31"/>
    <property type="match status" value="1"/>
</dbReference>
<dbReference type="PANTHER" id="PTHR13696:SF52">
    <property type="entry name" value="PARA FAMILY PROTEIN CT_582"/>
    <property type="match status" value="1"/>
</dbReference>
<protein>
    <submittedName>
        <fullName evidence="2">Cobyrinic acid ac-diamide synthase</fullName>
    </submittedName>
</protein>
<dbReference type="InterPro" id="IPR027417">
    <property type="entry name" value="P-loop_NTPase"/>
</dbReference>
<dbReference type="InterPro" id="IPR025669">
    <property type="entry name" value="AAA_dom"/>
</dbReference>
<proteinExistence type="predicted"/>
<sequence>MATVISFGIQKGGSAKTTTSGIVAHILSEEYGKRVLAVDLDSQGNLTELLSQQDIYDFYEMTVFEALKEQDAKKYIHKVRNRLDILPAEDHLARFPSWLYESYRGNRSLVLKDTLKNVQELYDYIIIDTPPALGDQTINALAASDAVVAMFEASKFCYSAIGRFLETCVHVQDKVNPDLKISGILRSLIDARRTDNKALIELIEEEYGELCFSTIMTRTAAIGRLSINGFTDNPELNQGLKLYRDFVKELIKRVETR</sequence>
<comment type="caution">
    <text evidence="2">The sequence shown here is derived from an EMBL/GenBank/DDBJ whole genome shotgun (WGS) entry which is preliminary data.</text>
</comment>
<name>A0A1R0XL45_9BACL</name>
<evidence type="ECO:0000313" key="3">
    <source>
        <dbReference type="Proteomes" id="UP000187439"/>
    </source>
</evidence>